<gene>
    <name evidence="2" type="ORF">HALOF300_02559</name>
</gene>
<organism evidence="2 3">
    <name type="scientific">Occultella aeris</name>
    <dbReference type="NCBI Taxonomy" id="2761496"/>
    <lineage>
        <taxon>Bacteria</taxon>
        <taxon>Bacillati</taxon>
        <taxon>Actinomycetota</taxon>
        <taxon>Actinomycetes</taxon>
        <taxon>Micrococcales</taxon>
        <taxon>Ruaniaceae</taxon>
        <taxon>Occultella</taxon>
    </lineage>
</organism>
<feature type="domain" description="Cupin type-2" evidence="1">
    <location>
        <begin position="37"/>
        <end position="96"/>
    </location>
</feature>
<evidence type="ECO:0000259" key="1">
    <source>
        <dbReference type="Pfam" id="PF07883"/>
    </source>
</evidence>
<dbReference type="AlphaFoldDB" id="A0A7M4DK96"/>
<sequence length="118" mass="12808">MRRFELPRRTIEAFESVGIEMDFLPRVAGAAESSVHVATLEPGGTIGLHRATKSQMFAVIAGEGQVASSDGVRVTLSAGQLVIWEAGEMHQSWASTAMSVVIVESDGRFETTEHHREL</sequence>
<dbReference type="Gene3D" id="2.60.120.10">
    <property type="entry name" value="Jelly Rolls"/>
    <property type="match status" value="1"/>
</dbReference>
<evidence type="ECO:0000313" key="3">
    <source>
        <dbReference type="Proteomes" id="UP000419743"/>
    </source>
</evidence>
<accession>A0A7M4DK96</accession>
<dbReference type="InterPro" id="IPR011051">
    <property type="entry name" value="RmlC_Cupin_sf"/>
</dbReference>
<dbReference type="InterPro" id="IPR014710">
    <property type="entry name" value="RmlC-like_jellyroll"/>
</dbReference>
<dbReference type="SUPFAM" id="SSF51182">
    <property type="entry name" value="RmlC-like cupins"/>
    <property type="match status" value="1"/>
</dbReference>
<proteinExistence type="predicted"/>
<reference evidence="2 3" key="1">
    <citation type="submission" date="2019-11" db="EMBL/GenBank/DDBJ databases">
        <authorList>
            <person name="Criscuolo A."/>
        </authorList>
    </citation>
    <scope>NUCLEOTIDE SEQUENCE [LARGE SCALE GENOMIC DNA]</scope>
    <source>
        <strain evidence="2">CIP111667</strain>
    </source>
</reference>
<keyword evidence="3" id="KW-1185">Reference proteome</keyword>
<dbReference type="Pfam" id="PF07883">
    <property type="entry name" value="Cupin_2"/>
    <property type="match status" value="1"/>
</dbReference>
<dbReference type="InterPro" id="IPR013096">
    <property type="entry name" value="Cupin_2"/>
</dbReference>
<dbReference type="RefSeq" id="WP_156741301.1">
    <property type="nucleotide sequence ID" value="NZ_CACRYJ010000034.1"/>
</dbReference>
<evidence type="ECO:0000313" key="2">
    <source>
        <dbReference type="EMBL" id="VZO37490.1"/>
    </source>
</evidence>
<protein>
    <submittedName>
        <fullName evidence="2">Cupin domain protein</fullName>
    </submittedName>
</protein>
<name>A0A7M4DK96_9MICO</name>
<comment type="caution">
    <text evidence="2">The sequence shown here is derived from an EMBL/GenBank/DDBJ whole genome shotgun (WGS) entry which is preliminary data.</text>
</comment>
<dbReference type="Proteomes" id="UP000419743">
    <property type="component" value="Unassembled WGS sequence"/>
</dbReference>
<dbReference type="EMBL" id="CACRYJ010000034">
    <property type="protein sequence ID" value="VZO37490.1"/>
    <property type="molecule type" value="Genomic_DNA"/>
</dbReference>